<keyword evidence="2" id="KW-1185">Reference proteome</keyword>
<comment type="caution">
    <text evidence="1">The sequence shown here is derived from an EMBL/GenBank/DDBJ whole genome shotgun (WGS) entry which is preliminary data.</text>
</comment>
<accession>S8EPB4</accession>
<reference evidence="1 2" key="1">
    <citation type="journal article" date="2013" name="BMC Genomics">
        <title>The miniature genome of a carnivorous plant Genlisea aurea contains a low number of genes and short non-coding sequences.</title>
        <authorList>
            <person name="Leushkin E.V."/>
            <person name="Sutormin R.A."/>
            <person name="Nabieva E.R."/>
            <person name="Penin A.A."/>
            <person name="Kondrashov A.S."/>
            <person name="Logacheva M.D."/>
        </authorList>
    </citation>
    <scope>NUCLEOTIDE SEQUENCE [LARGE SCALE GENOMIC DNA]</scope>
</reference>
<protein>
    <submittedName>
        <fullName evidence="1">Uncharacterized protein</fullName>
    </submittedName>
</protein>
<organism evidence="1 2">
    <name type="scientific">Genlisea aurea</name>
    <dbReference type="NCBI Taxonomy" id="192259"/>
    <lineage>
        <taxon>Eukaryota</taxon>
        <taxon>Viridiplantae</taxon>
        <taxon>Streptophyta</taxon>
        <taxon>Embryophyta</taxon>
        <taxon>Tracheophyta</taxon>
        <taxon>Spermatophyta</taxon>
        <taxon>Magnoliopsida</taxon>
        <taxon>eudicotyledons</taxon>
        <taxon>Gunneridae</taxon>
        <taxon>Pentapetalae</taxon>
        <taxon>asterids</taxon>
        <taxon>lamiids</taxon>
        <taxon>Lamiales</taxon>
        <taxon>Lentibulariaceae</taxon>
        <taxon>Genlisea</taxon>
    </lineage>
</organism>
<evidence type="ECO:0000313" key="1">
    <source>
        <dbReference type="EMBL" id="EPS74752.1"/>
    </source>
</evidence>
<name>S8EPB4_9LAMI</name>
<dbReference type="AlphaFoldDB" id="S8EPB4"/>
<dbReference type="Proteomes" id="UP000015453">
    <property type="component" value="Unassembled WGS sequence"/>
</dbReference>
<evidence type="ECO:0000313" key="2">
    <source>
        <dbReference type="Proteomes" id="UP000015453"/>
    </source>
</evidence>
<proteinExistence type="predicted"/>
<dbReference type="EMBL" id="AUSU01000002">
    <property type="protein sequence ID" value="EPS74752.1"/>
    <property type="molecule type" value="Genomic_DNA"/>
</dbReference>
<gene>
    <name evidence="1" type="ORF">M569_00027</name>
</gene>
<sequence length="53" mass="5945">MAIGVKVLRNTPNTNYRFLLPEEAAAKETLSMPQAMKYAKASKGTPMLQLHWP</sequence>